<dbReference type="InterPro" id="IPR032807">
    <property type="entry name" value="GNVR"/>
</dbReference>
<evidence type="ECO:0000256" key="2">
    <source>
        <dbReference type="ARBA" id="ARBA00022475"/>
    </source>
</evidence>
<comment type="subcellular location">
    <subcellularLocation>
        <location evidence="1">Cell membrane</location>
        <topology evidence="1">Multi-pass membrane protein</topology>
    </subcellularLocation>
</comment>
<dbReference type="GO" id="GO:0005886">
    <property type="term" value="C:plasma membrane"/>
    <property type="evidence" value="ECO:0007669"/>
    <property type="project" value="UniProtKB-SubCell"/>
</dbReference>
<gene>
    <name evidence="10" type="ORF">D3273_09035</name>
</gene>
<evidence type="ECO:0000259" key="9">
    <source>
        <dbReference type="Pfam" id="PF13807"/>
    </source>
</evidence>
<proteinExistence type="predicted"/>
<evidence type="ECO:0000256" key="7">
    <source>
        <dbReference type="SAM" id="Phobius"/>
    </source>
</evidence>
<feature type="transmembrane region" description="Helical" evidence="7">
    <location>
        <begin position="24"/>
        <end position="42"/>
    </location>
</feature>
<dbReference type="AlphaFoldDB" id="A0A4Q2UB01"/>
<reference evidence="10 11" key="1">
    <citation type="submission" date="2018-12" db="EMBL/GenBank/DDBJ databases">
        <authorList>
            <person name="Grouzdev D.S."/>
            <person name="Krutkina M.S."/>
        </authorList>
    </citation>
    <scope>NUCLEOTIDE SEQUENCE [LARGE SCALE GENOMIC DNA]</scope>
    <source>
        <strain evidence="10 11">RmlP026</strain>
    </source>
</reference>
<evidence type="ECO:0000259" key="8">
    <source>
        <dbReference type="Pfam" id="PF02706"/>
    </source>
</evidence>
<evidence type="ECO:0000256" key="6">
    <source>
        <dbReference type="SAM" id="Coils"/>
    </source>
</evidence>
<evidence type="ECO:0000256" key="3">
    <source>
        <dbReference type="ARBA" id="ARBA00022692"/>
    </source>
</evidence>
<keyword evidence="4 7" id="KW-1133">Transmembrane helix</keyword>
<dbReference type="SUPFAM" id="SSF52540">
    <property type="entry name" value="P-loop containing nucleoside triphosphate hydrolases"/>
    <property type="match status" value="1"/>
</dbReference>
<dbReference type="Gene3D" id="3.40.50.300">
    <property type="entry name" value="P-loop containing nucleotide triphosphate hydrolases"/>
    <property type="match status" value="1"/>
</dbReference>
<dbReference type="Pfam" id="PF13807">
    <property type="entry name" value="GNVR"/>
    <property type="match status" value="1"/>
</dbReference>
<sequence>MPQGPDTTAEIGDLWSILSHRRRLIVATTSLFGAAALAYGLWTTPLYTASVQILIDPRDRQVVTNDLTPSAVAPDGGVTQVESQVKVIQSNAVLLRAVRATGLADDPEFVPPADGIVPTLKRIVLHAPARRDGRELDADALAALRRKLAVKRADKVFVVDVVVTTADPSKSARIADAIADAYLADGAEARVQAASRAAGELHARLDGLRTDLQAAERRLAAFKAENGLIASSGRLVNEQQLSDVNARLVAAQGRTAEAASRLRRVRDPRDPAADGATTQEALNSTVVERLRSQYAELSSKDADLRMHLGSRHPDLLAVQAQEADVERLIGAELGRIGRGATTDYRRALANEASLTATLAALQSKAVATAGSSGRMRELEQDVETRRTVYNDFLLRSRQITEQANVDPANARVIGSAIPPVDASWPPRLVIVLAALVGGLSVGAGLAMGREYWKPTLLSSRQVERLLGVPVLATMPALSGPPDGAAQLSAALVVDGLHCLARPLGRSRVASVMVTGAPSEGALRHDVLDLLAASEVRRGGRVLVVDADLGGPGADDAGLLDVLRGECRARDAATEDPRTGAWWIGLGRRVGGAGNPFGRDGGRRFLGDLAGSFDTVVIDGGSLPANLAAGPLTAAADQLLAVFCEGVTPQSYALDLLKAAAVVGRPLTASVLVGRRSAA</sequence>
<feature type="domain" description="Polysaccharide chain length determinant N-terminal" evidence="8">
    <location>
        <begin position="11"/>
        <end position="99"/>
    </location>
</feature>
<dbReference type="Pfam" id="PF02706">
    <property type="entry name" value="Wzz"/>
    <property type="match status" value="1"/>
</dbReference>
<keyword evidence="11" id="KW-1185">Reference proteome</keyword>
<dbReference type="InterPro" id="IPR027417">
    <property type="entry name" value="P-loop_NTPase"/>
</dbReference>
<dbReference type="PANTHER" id="PTHR32309">
    <property type="entry name" value="TYROSINE-PROTEIN KINASE"/>
    <property type="match status" value="1"/>
</dbReference>
<keyword evidence="2" id="KW-1003">Cell membrane</keyword>
<evidence type="ECO:0000313" key="10">
    <source>
        <dbReference type="EMBL" id="RYC32327.1"/>
    </source>
</evidence>
<name>A0A4Q2UB01_9HYPH</name>
<evidence type="ECO:0000256" key="5">
    <source>
        <dbReference type="ARBA" id="ARBA00023136"/>
    </source>
</evidence>
<dbReference type="Proteomes" id="UP000290759">
    <property type="component" value="Unassembled WGS sequence"/>
</dbReference>
<organism evidence="10 11">
    <name type="scientific">Lichenibacterium minor</name>
    <dbReference type="NCBI Taxonomy" id="2316528"/>
    <lineage>
        <taxon>Bacteria</taxon>
        <taxon>Pseudomonadati</taxon>
        <taxon>Pseudomonadota</taxon>
        <taxon>Alphaproteobacteria</taxon>
        <taxon>Hyphomicrobiales</taxon>
        <taxon>Lichenihabitantaceae</taxon>
        <taxon>Lichenibacterium</taxon>
    </lineage>
</organism>
<evidence type="ECO:0000313" key="11">
    <source>
        <dbReference type="Proteomes" id="UP000290759"/>
    </source>
</evidence>
<dbReference type="EMBL" id="QYBB01000008">
    <property type="protein sequence ID" value="RYC32327.1"/>
    <property type="molecule type" value="Genomic_DNA"/>
</dbReference>
<feature type="domain" description="Tyrosine-protein kinase G-rich" evidence="9">
    <location>
        <begin position="377"/>
        <end position="450"/>
    </location>
</feature>
<feature type="coiled-coil region" evidence="6">
    <location>
        <begin position="198"/>
        <end position="225"/>
    </location>
</feature>
<comment type="caution">
    <text evidence="10">The sequence shown here is derived from an EMBL/GenBank/DDBJ whole genome shotgun (WGS) entry which is preliminary data.</text>
</comment>
<accession>A0A4Q2UB01</accession>
<evidence type="ECO:0000256" key="4">
    <source>
        <dbReference type="ARBA" id="ARBA00022989"/>
    </source>
</evidence>
<evidence type="ECO:0000256" key="1">
    <source>
        <dbReference type="ARBA" id="ARBA00004651"/>
    </source>
</evidence>
<dbReference type="InterPro" id="IPR003856">
    <property type="entry name" value="LPS_length_determ_N"/>
</dbReference>
<protein>
    <submittedName>
        <fullName evidence="10">Lipopolysaccharide biosynthesis protein</fullName>
    </submittedName>
</protein>
<keyword evidence="3 7" id="KW-0812">Transmembrane</keyword>
<dbReference type="OrthoDB" id="230260at2"/>
<keyword evidence="5 7" id="KW-0472">Membrane</keyword>
<keyword evidence="6" id="KW-0175">Coiled coil</keyword>
<dbReference type="GO" id="GO:0004713">
    <property type="term" value="F:protein tyrosine kinase activity"/>
    <property type="evidence" value="ECO:0007669"/>
    <property type="project" value="TreeGrafter"/>
</dbReference>
<dbReference type="InterPro" id="IPR050445">
    <property type="entry name" value="Bact_polysacc_biosynth/exp"/>
</dbReference>
<reference evidence="10 11" key="2">
    <citation type="submission" date="2019-02" db="EMBL/GenBank/DDBJ databases">
        <title>'Lichenibacterium ramalinii' gen. nov. sp. nov., 'Lichenibacterium minor' gen. nov. sp. nov.</title>
        <authorList>
            <person name="Pankratov T."/>
        </authorList>
    </citation>
    <scope>NUCLEOTIDE SEQUENCE [LARGE SCALE GENOMIC DNA]</scope>
    <source>
        <strain evidence="10 11">RmlP026</strain>
    </source>
</reference>
<dbReference type="PANTHER" id="PTHR32309:SF13">
    <property type="entry name" value="FERRIC ENTEROBACTIN TRANSPORT PROTEIN FEPE"/>
    <property type="match status" value="1"/>
</dbReference>